<name>A0A8J5LIX9_ZINOF</name>
<dbReference type="GO" id="GO:0004170">
    <property type="term" value="F:dUTP diphosphatase activity"/>
    <property type="evidence" value="ECO:0007669"/>
    <property type="project" value="UniProtKB-EC"/>
</dbReference>
<dbReference type="GO" id="GO:0000287">
    <property type="term" value="F:magnesium ion binding"/>
    <property type="evidence" value="ECO:0007669"/>
    <property type="project" value="InterPro"/>
</dbReference>
<accession>A0A8J5LIX9</accession>
<comment type="similarity">
    <text evidence="2">Belongs to the dUTPase family.</text>
</comment>
<evidence type="ECO:0000256" key="1">
    <source>
        <dbReference type="ARBA" id="ARBA00005142"/>
    </source>
</evidence>
<evidence type="ECO:0000256" key="3">
    <source>
        <dbReference type="ARBA" id="ARBA00012379"/>
    </source>
</evidence>
<protein>
    <recommendedName>
        <fullName evidence="3">dUTP diphosphatase</fullName>
        <ecNumber evidence="3">3.6.1.23</ecNumber>
    </recommendedName>
</protein>
<keyword evidence="5" id="KW-0546">Nucleotide metabolism</keyword>
<dbReference type="InterPro" id="IPR036157">
    <property type="entry name" value="dUTPase-like_sf"/>
</dbReference>
<dbReference type="CDD" id="cd07557">
    <property type="entry name" value="trimeric_dUTPase"/>
    <property type="match status" value="1"/>
</dbReference>
<dbReference type="Gene3D" id="2.70.40.10">
    <property type="match status" value="1"/>
</dbReference>
<keyword evidence="9" id="KW-1185">Reference proteome</keyword>
<reference evidence="8 9" key="1">
    <citation type="submission" date="2020-08" db="EMBL/GenBank/DDBJ databases">
        <title>Plant Genome Project.</title>
        <authorList>
            <person name="Zhang R.-G."/>
        </authorList>
    </citation>
    <scope>NUCLEOTIDE SEQUENCE [LARGE SCALE GENOMIC DNA]</scope>
    <source>
        <tissue evidence="8">Rhizome</tissue>
    </source>
</reference>
<dbReference type="PANTHER" id="PTHR11241:SF0">
    <property type="entry name" value="DEOXYURIDINE 5'-TRIPHOSPHATE NUCLEOTIDOHYDROLASE"/>
    <property type="match status" value="1"/>
</dbReference>
<evidence type="ECO:0000256" key="4">
    <source>
        <dbReference type="ARBA" id="ARBA00022801"/>
    </source>
</evidence>
<evidence type="ECO:0000256" key="2">
    <source>
        <dbReference type="ARBA" id="ARBA00006581"/>
    </source>
</evidence>
<feature type="domain" description="dUTPase-like" evidence="7">
    <location>
        <begin position="484"/>
        <end position="553"/>
    </location>
</feature>
<feature type="region of interest" description="Disordered" evidence="6">
    <location>
        <begin position="575"/>
        <end position="601"/>
    </location>
</feature>
<dbReference type="UniPathway" id="UPA00610">
    <property type="reaction ID" value="UER00666"/>
</dbReference>
<feature type="compositionally biased region" description="Polar residues" evidence="6">
    <location>
        <begin position="576"/>
        <end position="597"/>
    </location>
</feature>
<dbReference type="InterPro" id="IPR029054">
    <property type="entry name" value="dUTPase-like"/>
</dbReference>
<dbReference type="GO" id="GO:0006226">
    <property type="term" value="P:dUMP biosynthetic process"/>
    <property type="evidence" value="ECO:0007669"/>
    <property type="project" value="UniProtKB-UniPathway"/>
</dbReference>
<feature type="region of interest" description="Disordered" evidence="6">
    <location>
        <begin position="435"/>
        <end position="454"/>
    </location>
</feature>
<evidence type="ECO:0000256" key="5">
    <source>
        <dbReference type="ARBA" id="ARBA00023080"/>
    </source>
</evidence>
<sequence length="712" mass="81044">MSCAVRCMWMNALNNSTLASLIADKLKLSNAAKDVFDCCQFFILLKEIIRPARCWDAIELGLSLICSRSVGLFMSYINTQATSSYKEALQAIEAIEAPSLGFCKPTDYKGALSRTIATIKQANTQIQLLVTILEKIESLEDRIKKIEAKANPEVSLPDEVIQELSNKIKGLNLKEKVKEGRGKLLIKFEITGVINEEDIMLKELYKESPEELQGRRDDIHHRVYMHRSEEAILVTTNQVDRAFIQEESFHQLQRSGMRFIHMGIIQVRIQILHRQEEGTLLLVVFRDNRWQGDQAIFATMEIDLTHGSQLVYVIPDTMLTISDFYRNIHIYILSSGYEGWRNGEVNILITRGLAGRLSNTPNVGFAYEVQNVVDYLASHGVRALPRRRYNTRELMGQNWIITPSTLTVPLQPTEVTTNNLIDGRISLHFNNYQAARTPTPPRYNSRDNEENDEQEQVYRVAVLTLDEEEEEVFYIKKISSTTKTLRRASKGAAGYDLAIDQDYIIPSQGQELLSTRISIKTPEGTYARIAPRSSYAMKGIIIGAGVIDSDYRGLDGWRSQTLLLDLALRAMDSCGEGSSNTSPDRGSLTTDQGQTQFDGIPTPSGPYDLLQQYEELACYTKRTSIYNQEEHDKRSHMADIEWIAIKHILSSIRELVLICQLKESDFRKRSHFQGRDTYWQKALPAVNEARVELFKAFIHMQRTAQLIRKISP</sequence>
<dbReference type="PANTHER" id="PTHR11241">
    <property type="entry name" value="DEOXYURIDINE 5'-TRIPHOSPHATE NUCLEOTIDOHYDROLASE"/>
    <property type="match status" value="1"/>
</dbReference>
<dbReference type="InterPro" id="IPR033704">
    <property type="entry name" value="dUTPase_trimeric"/>
</dbReference>
<evidence type="ECO:0000313" key="8">
    <source>
        <dbReference type="EMBL" id="KAG6521641.1"/>
    </source>
</evidence>
<dbReference type="Proteomes" id="UP000734854">
    <property type="component" value="Unassembled WGS sequence"/>
</dbReference>
<dbReference type="EMBL" id="JACMSC010000005">
    <property type="protein sequence ID" value="KAG6521641.1"/>
    <property type="molecule type" value="Genomic_DNA"/>
</dbReference>
<comment type="caution">
    <text evidence="8">The sequence shown here is derived from an EMBL/GenBank/DDBJ whole genome shotgun (WGS) entry which is preliminary data.</text>
</comment>
<gene>
    <name evidence="8" type="ORF">ZIOFF_018766</name>
</gene>
<organism evidence="8 9">
    <name type="scientific">Zingiber officinale</name>
    <name type="common">Ginger</name>
    <name type="synonym">Amomum zingiber</name>
    <dbReference type="NCBI Taxonomy" id="94328"/>
    <lineage>
        <taxon>Eukaryota</taxon>
        <taxon>Viridiplantae</taxon>
        <taxon>Streptophyta</taxon>
        <taxon>Embryophyta</taxon>
        <taxon>Tracheophyta</taxon>
        <taxon>Spermatophyta</taxon>
        <taxon>Magnoliopsida</taxon>
        <taxon>Liliopsida</taxon>
        <taxon>Zingiberales</taxon>
        <taxon>Zingiberaceae</taxon>
        <taxon>Zingiber</taxon>
    </lineage>
</organism>
<dbReference type="Pfam" id="PF00692">
    <property type="entry name" value="dUTPase"/>
    <property type="match status" value="1"/>
</dbReference>
<dbReference type="SUPFAM" id="SSF51283">
    <property type="entry name" value="dUTPase-like"/>
    <property type="match status" value="1"/>
</dbReference>
<keyword evidence="4" id="KW-0378">Hydrolase</keyword>
<dbReference type="InterPro" id="IPR008181">
    <property type="entry name" value="dUTPase"/>
</dbReference>
<dbReference type="GO" id="GO:0046081">
    <property type="term" value="P:dUTP catabolic process"/>
    <property type="evidence" value="ECO:0007669"/>
    <property type="project" value="InterPro"/>
</dbReference>
<dbReference type="AlphaFoldDB" id="A0A8J5LIX9"/>
<proteinExistence type="inferred from homology"/>
<dbReference type="EC" id="3.6.1.23" evidence="3"/>
<evidence type="ECO:0000256" key="6">
    <source>
        <dbReference type="SAM" id="MobiDB-lite"/>
    </source>
</evidence>
<evidence type="ECO:0000313" key="9">
    <source>
        <dbReference type="Proteomes" id="UP000734854"/>
    </source>
</evidence>
<comment type="pathway">
    <text evidence="1">Pyrimidine metabolism; dUMP biosynthesis; dUMP from dCTP (dUTP route): step 2/2.</text>
</comment>
<evidence type="ECO:0000259" key="7">
    <source>
        <dbReference type="Pfam" id="PF00692"/>
    </source>
</evidence>